<dbReference type="GO" id="GO:0051028">
    <property type="term" value="P:mRNA transport"/>
    <property type="evidence" value="ECO:0007669"/>
    <property type="project" value="UniProtKB-KW"/>
</dbReference>
<evidence type="ECO:0000256" key="14">
    <source>
        <dbReference type="ARBA" id="ARBA00023136"/>
    </source>
</evidence>
<keyword evidence="18" id="KW-0946">Virion</keyword>
<evidence type="ECO:0000256" key="1">
    <source>
        <dbReference type="ARBA" id="ARBA00004232"/>
    </source>
</evidence>
<dbReference type="GO" id="GO:0005816">
    <property type="term" value="C:spindle pole body"/>
    <property type="evidence" value="ECO:0007669"/>
    <property type="project" value="TreeGrafter"/>
</dbReference>
<keyword evidence="9" id="KW-0509">mRNA transport</keyword>
<dbReference type="OrthoDB" id="67850at2759"/>
<dbReference type="PANTHER" id="PTHR13269:SF6">
    <property type="entry name" value="NUCLEOPORIN NDC1"/>
    <property type="match status" value="1"/>
</dbReference>
<evidence type="ECO:0000256" key="7">
    <source>
        <dbReference type="ARBA" id="ARBA00022691"/>
    </source>
</evidence>
<keyword evidence="6" id="KW-0808">Transferase</keyword>
<evidence type="ECO:0000256" key="4">
    <source>
        <dbReference type="ARBA" id="ARBA00022448"/>
    </source>
</evidence>
<evidence type="ECO:0000256" key="5">
    <source>
        <dbReference type="ARBA" id="ARBA00022603"/>
    </source>
</evidence>
<keyword evidence="4" id="KW-0813">Transport</keyword>
<accession>A0A0F8D106</accession>
<feature type="transmembrane region" description="Helical" evidence="17">
    <location>
        <begin position="48"/>
        <end position="74"/>
    </location>
</feature>
<evidence type="ECO:0000256" key="17">
    <source>
        <dbReference type="SAM" id="Phobius"/>
    </source>
</evidence>
<feature type="transmembrane region" description="Helical" evidence="17">
    <location>
        <begin position="199"/>
        <end position="217"/>
    </location>
</feature>
<evidence type="ECO:0000256" key="13">
    <source>
        <dbReference type="ARBA" id="ARBA00023132"/>
    </source>
</evidence>
<evidence type="ECO:0000256" key="3">
    <source>
        <dbReference type="ARBA" id="ARBA00005760"/>
    </source>
</evidence>
<dbReference type="GO" id="GO:0070762">
    <property type="term" value="C:nuclear pore transmembrane ring"/>
    <property type="evidence" value="ECO:0007669"/>
    <property type="project" value="TreeGrafter"/>
</dbReference>
<reference evidence="18 19" key="1">
    <citation type="submission" date="2015-04" db="EMBL/GenBank/DDBJ databases">
        <title>Genome sequence of Ceratocystis platani, a major pathogen of plane trees.</title>
        <authorList>
            <person name="Belbahri L."/>
        </authorList>
    </citation>
    <scope>NUCLEOTIDE SEQUENCE [LARGE SCALE GENOMIC DNA]</scope>
    <source>
        <strain evidence="18 19">CFO</strain>
    </source>
</reference>
<dbReference type="GO" id="GO:0106166">
    <property type="term" value="F:spindle pole body-nuclear membrane anchor activity"/>
    <property type="evidence" value="ECO:0007669"/>
    <property type="project" value="TreeGrafter"/>
</dbReference>
<feature type="transmembrane region" description="Helical" evidence="17">
    <location>
        <begin position="21"/>
        <end position="42"/>
    </location>
</feature>
<dbReference type="Pfam" id="PF01596">
    <property type="entry name" value="Methyltransf_3"/>
    <property type="match status" value="1"/>
</dbReference>
<evidence type="ECO:0000256" key="8">
    <source>
        <dbReference type="ARBA" id="ARBA00022692"/>
    </source>
</evidence>
<evidence type="ECO:0000256" key="6">
    <source>
        <dbReference type="ARBA" id="ARBA00022679"/>
    </source>
</evidence>
<name>A0A0F8D106_CERFI</name>
<evidence type="ECO:0000256" key="2">
    <source>
        <dbReference type="ARBA" id="ARBA00004567"/>
    </source>
</evidence>
<dbReference type="Pfam" id="PF09531">
    <property type="entry name" value="Ndc1_Nup"/>
    <property type="match status" value="1"/>
</dbReference>
<comment type="similarity">
    <text evidence="16">Belongs to the class I-like SAM-binding methyltransferase superfamily. Cation-dependent O-methyltransferase family.</text>
</comment>
<dbReference type="InterPro" id="IPR002935">
    <property type="entry name" value="SAM_O-MeTrfase"/>
</dbReference>
<keyword evidence="7" id="KW-0949">S-adenosyl-L-methionine</keyword>
<dbReference type="EMBL" id="LBBL01000041">
    <property type="protein sequence ID" value="KKF96487.1"/>
    <property type="molecule type" value="Genomic_DNA"/>
</dbReference>
<keyword evidence="10" id="KW-0653">Protein transport</keyword>
<proteinExistence type="inferred from homology"/>
<evidence type="ECO:0000256" key="16">
    <source>
        <dbReference type="ARBA" id="ARBA00023453"/>
    </source>
</evidence>
<evidence type="ECO:0000313" key="19">
    <source>
        <dbReference type="Proteomes" id="UP000034841"/>
    </source>
</evidence>
<dbReference type="Gene3D" id="3.40.50.150">
    <property type="entry name" value="Vaccinia Virus protein VP39"/>
    <property type="match status" value="1"/>
</dbReference>
<keyword evidence="19" id="KW-1185">Reference proteome</keyword>
<dbReference type="GO" id="GO:0008171">
    <property type="term" value="F:O-methyltransferase activity"/>
    <property type="evidence" value="ECO:0007669"/>
    <property type="project" value="InterPro"/>
</dbReference>
<evidence type="ECO:0000256" key="10">
    <source>
        <dbReference type="ARBA" id="ARBA00022927"/>
    </source>
</evidence>
<keyword evidence="11 17" id="KW-1133">Transmembrane helix</keyword>
<keyword evidence="5" id="KW-0489">Methyltransferase</keyword>
<dbReference type="GO" id="GO:0006999">
    <property type="term" value="P:nuclear pore organization"/>
    <property type="evidence" value="ECO:0007669"/>
    <property type="project" value="TreeGrafter"/>
</dbReference>
<comment type="similarity">
    <text evidence="3">Belongs to the NDC1 family.</text>
</comment>
<dbReference type="PANTHER" id="PTHR13269">
    <property type="entry name" value="NUCLEOPORIN NDC1"/>
    <property type="match status" value="1"/>
</dbReference>
<comment type="caution">
    <text evidence="18">The sequence shown here is derived from an EMBL/GenBank/DDBJ whole genome shotgun (WGS) entry which is preliminary data.</text>
</comment>
<gene>
    <name evidence="18" type="primary">cut11</name>
    <name evidence="18" type="ORF">CFO_g1156</name>
</gene>
<dbReference type="GO" id="GO:0031965">
    <property type="term" value="C:nuclear membrane"/>
    <property type="evidence" value="ECO:0007669"/>
    <property type="project" value="UniProtKB-SubCell"/>
</dbReference>
<protein>
    <submittedName>
        <fullName evidence="18">Nuclear envelope protein ndc1</fullName>
    </submittedName>
</protein>
<dbReference type="InterPro" id="IPR029063">
    <property type="entry name" value="SAM-dependent_MTases_sf"/>
</dbReference>
<organism evidence="18 19">
    <name type="scientific">Ceratocystis fimbriata f. sp. platani</name>
    <dbReference type="NCBI Taxonomy" id="88771"/>
    <lineage>
        <taxon>Eukaryota</taxon>
        <taxon>Fungi</taxon>
        <taxon>Dikarya</taxon>
        <taxon>Ascomycota</taxon>
        <taxon>Pezizomycotina</taxon>
        <taxon>Sordariomycetes</taxon>
        <taxon>Hypocreomycetidae</taxon>
        <taxon>Microascales</taxon>
        <taxon>Ceratocystidaceae</taxon>
        <taxon>Ceratocystis</taxon>
    </lineage>
</organism>
<keyword evidence="8 17" id="KW-0812">Transmembrane</keyword>
<feature type="transmembrane region" description="Helical" evidence="17">
    <location>
        <begin position="105"/>
        <end position="123"/>
    </location>
</feature>
<dbReference type="PROSITE" id="PS51682">
    <property type="entry name" value="SAM_OMT_I"/>
    <property type="match status" value="1"/>
</dbReference>
<sequence>MARRIIRTPPYKDFLQAALHKRFLTTATVLIATVYVEAMLLAPWTSYLWTWFPIGPTGIRAFFLLLSGIWVLFLRIGQYHVGIRTSTSSFNCFVQNTTRMHTAEVFFAYLLSTACFWPVFLATRSSSSQMNLIQHVGADRTRLNEKPLFLGSYLALLAIAQSIYHLWKDEDRLALGCSKAGKNKTNGDDAIVQQIARSIPILLVQTLSASVIMVLINTIVYHMFLRSMIWSWTLSLTRPFYNMPRTNMLPASWPLTLTTIIQCNYSGFLLLFMWHLSNTVFSSTIVKEPLKNGQPLTSESRDPNGSLLNGLKSKKLSAKAFALWELNHISRSFPERRKAIFEDIDRKDGAMWSQVCMVCINTLKTIDNRIAAYDAPPPSPAPVQASQAVEPKRRSFAPVKEDAIFQPQSKEVTIKGELEKAIGHAITSGSQTSTGLSPMARKTLKQARDRFITKEQQESLAPEHVTGWFRKMALKVIENEYFGPFFREEFRKRFAAAVLGTPYAEVSMYINAAASLSGLVVSSLTDDKLGKVYLDVGNVVRVFTAIILNIEHFKSSFPMHWTDIEAVRECPEVNAVLDEMKNGLRAIMAEFEQYATDLRLTQTDLRLAKEACAEQPAEAGPAGERSEMREIHMTSASEQITTALSSLWAPPRILSLLEELHKRALAEEPFLSTDSHDSALEKFVALDPDKSALVYLLLRASGARNVIEAGTSYGLSTIYLALAVSQNAKGGSGKVIATELEASKAKVAREHWKRAGSEIENTIELREGDILRTLDTDMPPIDFLLLDIWCVLALPIVKLLHSKLRPGAMIVADNTIAAKAGYSDLMEYLNDKANGFRLTQAPYTGGLMIAVYDPQR</sequence>
<keyword evidence="14 17" id="KW-0472">Membrane</keyword>
<comment type="subcellular location">
    <subcellularLocation>
        <location evidence="1">Nucleus membrane</location>
        <topology evidence="1">Multi-pass membrane protein</topology>
    </subcellularLocation>
    <subcellularLocation>
        <location evidence="2">Nucleus</location>
        <location evidence="2">Nuclear pore complex</location>
    </subcellularLocation>
</comment>
<dbReference type="GO" id="GO:0070631">
    <property type="term" value="P:spindle pole body localization"/>
    <property type="evidence" value="ECO:0007669"/>
    <property type="project" value="TreeGrafter"/>
</dbReference>
<evidence type="ECO:0000256" key="12">
    <source>
        <dbReference type="ARBA" id="ARBA00023010"/>
    </source>
</evidence>
<keyword evidence="15" id="KW-0539">Nucleus</keyword>
<evidence type="ECO:0000256" key="9">
    <source>
        <dbReference type="ARBA" id="ARBA00022816"/>
    </source>
</evidence>
<dbReference type="SUPFAM" id="SSF53335">
    <property type="entry name" value="S-adenosyl-L-methionine-dependent methyltransferases"/>
    <property type="match status" value="1"/>
</dbReference>
<dbReference type="GO" id="GO:0015031">
    <property type="term" value="P:protein transport"/>
    <property type="evidence" value="ECO:0007669"/>
    <property type="project" value="UniProtKB-KW"/>
</dbReference>
<keyword evidence="18" id="KW-0261">Viral envelope protein</keyword>
<keyword evidence="12" id="KW-0811">Translocation</keyword>
<feature type="transmembrane region" description="Helical" evidence="17">
    <location>
        <begin position="148"/>
        <end position="167"/>
    </location>
</feature>
<dbReference type="Proteomes" id="UP000034841">
    <property type="component" value="Unassembled WGS sequence"/>
</dbReference>
<dbReference type="InterPro" id="IPR019049">
    <property type="entry name" value="Nucleoporin_prot_Ndc1/Nup"/>
</dbReference>
<evidence type="ECO:0000313" key="18">
    <source>
        <dbReference type="EMBL" id="KKF96487.1"/>
    </source>
</evidence>
<evidence type="ECO:0000256" key="11">
    <source>
        <dbReference type="ARBA" id="ARBA00022989"/>
    </source>
</evidence>
<dbReference type="GO" id="GO:0032259">
    <property type="term" value="P:methylation"/>
    <property type="evidence" value="ECO:0007669"/>
    <property type="project" value="UniProtKB-KW"/>
</dbReference>
<dbReference type="AlphaFoldDB" id="A0A0F8D106"/>
<evidence type="ECO:0000256" key="15">
    <source>
        <dbReference type="ARBA" id="ARBA00023242"/>
    </source>
</evidence>
<keyword evidence="13" id="KW-0906">Nuclear pore complex</keyword>